<evidence type="ECO:0000259" key="1">
    <source>
        <dbReference type="Pfam" id="PF16586"/>
    </source>
</evidence>
<dbReference type="Gene3D" id="2.60.40.10">
    <property type="entry name" value="Immunoglobulins"/>
    <property type="match status" value="1"/>
</dbReference>
<dbReference type="InterPro" id="IPR017853">
    <property type="entry name" value="GH"/>
</dbReference>
<sequence>MTSEDAEVNPFLNYLLFVEFEHEEHQETIRGFYAADGNAAETSATSGNTWQVRFSPGHPGIWTYNATLFKGDSVSVKQRQDEADQIEITNSQGTFEVLSNGDSDRDFHDRGKLIASNGYLQFEDSGTYFLKAGSDSPENFLAFQGFDDTYRIAASDKEGEAQTDSEIHSYEPHIQDWNPGDPTWQDGKGKGIIGAVNYLASKGMNAVYFLTLNIQGDGKDVWMFTTPEDFTRFDVSKLDQWEILFQHMQAKGILLHVVLQETENETLLDGGDMGPVRTLYFHELIARFGHHPALIWNLGEENGLAPWVTTGAQTDRQRKEMATFFKENDPYNHPVVIHTLPNEELRAPVLDSLLGFPHLDGISLQHHERTTAPETVERLKEQSKQSGHEWMVTMDEIGMWHTGAKVDTADISHPTLTRYALWGTLLSGAAGVEWYFGARSPHNDLTSEDWRQRDRLWEITNHAKAFFEEYLPYWEMEPTHHLVNAEGAYCLSKTDSLYALYIPDFTEAGLDLTDATGQYQIRWFNPFEGGPLQEGSVDQISGGNQQSLGVPPSRLNEDWVLLVEKIE</sequence>
<dbReference type="Proteomes" id="UP001165366">
    <property type="component" value="Unassembled WGS sequence"/>
</dbReference>
<feature type="domain" description="DUF5060" evidence="1">
    <location>
        <begin position="4"/>
        <end position="67"/>
    </location>
</feature>
<reference evidence="2" key="2">
    <citation type="submission" date="2024-05" db="EMBL/GenBank/DDBJ databases">
        <title>Rhodohalobacter halophilus gen. nov., sp. nov., a moderately halophilic member of the family Balneolaceae.</title>
        <authorList>
            <person name="Xia J."/>
        </authorList>
    </citation>
    <scope>NUCLEOTIDE SEQUENCE</scope>
    <source>
        <strain evidence="2">WB101</strain>
    </source>
</reference>
<dbReference type="Pfam" id="PF16586">
    <property type="entry name" value="DUF5060"/>
    <property type="match status" value="1"/>
</dbReference>
<keyword evidence="3" id="KW-1185">Reference proteome</keyword>
<gene>
    <name evidence="2" type="ORF">L6773_04505</name>
</gene>
<evidence type="ECO:0000313" key="3">
    <source>
        <dbReference type="Proteomes" id="UP001165366"/>
    </source>
</evidence>
<dbReference type="InterPro" id="IPR032260">
    <property type="entry name" value="DUF5060"/>
</dbReference>
<protein>
    <submittedName>
        <fullName evidence="2">DUF5060 domain-containing protein</fullName>
    </submittedName>
</protein>
<accession>A0ABS9KAF9</accession>
<comment type="caution">
    <text evidence="2">The sequence shown here is derived from an EMBL/GenBank/DDBJ whole genome shotgun (WGS) entry which is preliminary data.</text>
</comment>
<evidence type="ECO:0000313" key="2">
    <source>
        <dbReference type="EMBL" id="MCG2587813.1"/>
    </source>
</evidence>
<dbReference type="SUPFAM" id="SSF51445">
    <property type="entry name" value="(Trans)glycosidases"/>
    <property type="match status" value="1"/>
</dbReference>
<name>A0ABS9KAF9_9BACT</name>
<dbReference type="Gene3D" id="3.20.20.80">
    <property type="entry name" value="Glycosidases"/>
    <property type="match status" value="1"/>
</dbReference>
<organism evidence="2 3">
    <name type="scientific">Rhodohalobacter sulfatireducens</name>
    <dbReference type="NCBI Taxonomy" id="2911366"/>
    <lineage>
        <taxon>Bacteria</taxon>
        <taxon>Pseudomonadati</taxon>
        <taxon>Balneolota</taxon>
        <taxon>Balneolia</taxon>
        <taxon>Balneolales</taxon>
        <taxon>Balneolaceae</taxon>
        <taxon>Rhodohalobacter</taxon>
    </lineage>
</organism>
<reference evidence="2" key="1">
    <citation type="submission" date="2022-01" db="EMBL/GenBank/DDBJ databases">
        <authorList>
            <person name="Wang Y."/>
        </authorList>
    </citation>
    <scope>NUCLEOTIDE SEQUENCE</scope>
    <source>
        <strain evidence="2">WB101</strain>
    </source>
</reference>
<proteinExistence type="predicted"/>
<dbReference type="EMBL" id="JAKLWS010000003">
    <property type="protein sequence ID" value="MCG2587813.1"/>
    <property type="molecule type" value="Genomic_DNA"/>
</dbReference>
<dbReference type="InterPro" id="IPR013783">
    <property type="entry name" value="Ig-like_fold"/>
</dbReference>